<feature type="transmembrane region" description="Helical" evidence="1">
    <location>
        <begin position="50"/>
        <end position="70"/>
    </location>
</feature>
<reference evidence="2 3" key="1">
    <citation type="submission" date="2018-11" db="EMBL/GenBank/DDBJ databases">
        <title>Sequencing the genomes of 1000 actinobacteria strains.</title>
        <authorList>
            <person name="Klenk H.-P."/>
        </authorList>
    </citation>
    <scope>NUCLEOTIDE SEQUENCE [LARGE SCALE GENOMIC DNA]</scope>
    <source>
        <strain evidence="2 3">DSM 11294</strain>
    </source>
</reference>
<gene>
    <name evidence="2" type="ORF">EDD31_0777</name>
</gene>
<comment type="caution">
    <text evidence="2">The sequence shown here is derived from an EMBL/GenBank/DDBJ whole genome shotgun (WGS) entry which is preliminary data.</text>
</comment>
<accession>A0A3N2BAZ3</accession>
<sequence length="149" mass="15219">MSAPSSEPRAVRPLRITLLTTAGAAVAYGVLGVALTVMSGETNPWPGVSLLLVAQAVALAGAVGAGLAWRRALQSLETPEHLPGIAAGVRGLLSLLLRIHGALLILGVTVWMIARPDAWLAILACAAVAAQLLAVLRFLRGPAASASYT</sequence>
<evidence type="ECO:0000313" key="2">
    <source>
        <dbReference type="EMBL" id="ROR72426.1"/>
    </source>
</evidence>
<keyword evidence="1" id="KW-0472">Membrane</keyword>
<feature type="transmembrane region" description="Helical" evidence="1">
    <location>
        <begin position="119"/>
        <end position="139"/>
    </location>
</feature>
<feature type="transmembrane region" description="Helical" evidence="1">
    <location>
        <begin position="91"/>
        <end position="113"/>
    </location>
</feature>
<protein>
    <submittedName>
        <fullName evidence="2">Uncharacterized protein</fullName>
    </submittedName>
</protein>
<evidence type="ECO:0000256" key="1">
    <source>
        <dbReference type="SAM" id="Phobius"/>
    </source>
</evidence>
<name>A0A3N2BAZ3_9MICO</name>
<evidence type="ECO:0000313" key="3">
    <source>
        <dbReference type="Proteomes" id="UP000280668"/>
    </source>
</evidence>
<keyword evidence="1" id="KW-1133">Transmembrane helix</keyword>
<feature type="transmembrane region" description="Helical" evidence="1">
    <location>
        <begin position="16"/>
        <end position="38"/>
    </location>
</feature>
<dbReference type="EMBL" id="RKHK01000001">
    <property type="protein sequence ID" value="ROR72426.1"/>
    <property type="molecule type" value="Genomic_DNA"/>
</dbReference>
<dbReference type="RefSeq" id="WP_123302987.1">
    <property type="nucleotide sequence ID" value="NZ_RKHK01000001.1"/>
</dbReference>
<keyword evidence="3" id="KW-1185">Reference proteome</keyword>
<keyword evidence="1" id="KW-0812">Transmembrane</keyword>
<dbReference type="Proteomes" id="UP000280668">
    <property type="component" value="Unassembled WGS sequence"/>
</dbReference>
<proteinExistence type="predicted"/>
<dbReference type="AlphaFoldDB" id="A0A3N2BAZ3"/>
<organism evidence="2 3">
    <name type="scientific">Bogoriella caseilytica</name>
    <dbReference type="NCBI Taxonomy" id="56055"/>
    <lineage>
        <taxon>Bacteria</taxon>
        <taxon>Bacillati</taxon>
        <taxon>Actinomycetota</taxon>
        <taxon>Actinomycetes</taxon>
        <taxon>Micrococcales</taxon>
        <taxon>Bogoriellaceae</taxon>
        <taxon>Bogoriella</taxon>
    </lineage>
</organism>